<gene>
    <name evidence="3" type="ORF">GO606_20400</name>
</gene>
<evidence type="ECO:0000313" key="3">
    <source>
        <dbReference type="EMBL" id="NMG27018.1"/>
    </source>
</evidence>
<evidence type="ECO:0000256" key="2">
    <source>
        <dbReference type="RuleBase" id="RU362080"/>
    </source>
</evidence>
<dbReference type="PANTHER" id="PTHR35377:SF8">
    <property type="entry name" value="ANTITOXIN VAPB22"/>
    <property type="match status" value="1"/>
</dbReference>
<dbReference type="InterPro" id="IPR036165">
    <property type="entry name" value="YefM-like_sf"/>
</dbReference>
<dbReference type="SUPFAM" id="SSF143120">
    <property type="entry name" value="YefM-like"/>
    <property type="match status" value="1"/>
</dbReference>
<dbReference type="Proteomes" id="UP000615989">
    <property type="component" value="Unassembled WGS sequence"/>
</dbReference>
<sequence length="75" mass="8149">MKTTTVADAKSHLSALLAEIETGEEVVITRRGKPVARLVPEPPAHGFEWSDLRDWVSAAPAPGLTVADMREQDLL</sequence>
<dbReference type="Pfam" id="PF02604">
    <property type="entry name" value="PhdYeFM_antitox"/>
    <property type="match status" value="1"/>
</dbReference>
<accession>A0ABX1PT36</accession>
<dbReference type="InterPro" id="IPR006442">
    <property type="entry name" value="Antitoxin_Phd/YefM"/>
</dbReference>
<name>A0ABX1PT36_9RHOO</name>
<dbReference type="Gene3D" id="3.40.1620.10">
    <property type="entry name" value="YefM-like domain"/>
    <property type="match status" value="1"/>
</dbReference>
<dbReference type="PANTHER" id="PTHR35377">
    <property type="entry name" value="ANTITOXIN VAPB49-RELATED-RELATED"/>
    <property type="match status" value="1"/>
</dbReference>
<evidence type="ECO:0000256" key="1">
    <source>
        <dbReference type="ARBA" id="ARBA00009981"/>
    </source>
</evidence>
<evidence type="ECO:0000313" key="4">
    <source>
        <dbReference type="Proteomes" id="UP000615989"/>
    </source>
</evidence>
<dbReference type="RefSeq" id="WP_169120614.1">
    <property type="nucleotide sequence ID" value="NZ_WTVG02000037.1"/>
</dbReference>
<protein>
    <recommendedName>
        <fullName evidence="2">Antitoxin</fullName>
    </recommendedName>
</protein>
<comment type="similarity">
    <text evidence="1 2">Belongs to the phD/YefM antitoxin family.</text>
</comment>
<proteinExistence type="inferred from homology"/>
<organism evidence="3 4">
    <name type="scientific">Aromatoleum anaerobium</name>
    <dbReference type="NCBI Taxonomy" id="182180"/>
    <lineage>
        <taxon>Bacteria</taxon>
        <taxon>Pseudomonadati</taxon>
        <taxon>Pseudomonadota</taxon>
        <taxon>Betaproteobacteria</taxon>
        <taxon>Rhodocyclales</taxon>
        <taxon>Rhodocyclaceae</taxon>
        <taxon>Aromatoleum</taxon>
    </lineage>
</organism>
<dbReference type="NCBIfam" id="TIGR01552">
    <property type="entry name" value="phd_fam"/>
    <property type="match status" value="1"/>
</dbReference>
<comment type="caution">
    <text evidence="3">The sequence shown here is derived from an EMBL/GenBank/DDBJ whole genome shotgun (WGS) entry which is preliminary data.</text>
</comment>
<comment type="function">
    <text evidence="2">Antitoxin component of a type II toxin-antitoxin (TA) system.</text>
</comment>
<dbReference type="InterPro" id="IPR051416">
    <property type="entry name" value="phD-YefM_TA_antitoxins"/>
</dbReference>
<keyword evidence="4" id="KW-1185">Reference proteome</keyword>
<reference evidence="3" key="1">
    <citation type="submission" date="2019-12" db="EMBL/GenBank/DDBJ databases">
        <title>Comparative genomics gives insights into the taxonomy of the Azoarcus-Aromatoleum group and reveals separate origins of nif in the plant-associated Azoarcus and non-plant-associated Aromatoleum sub-groups.</title>
        <authorList>
            <person name="Lafos M."/>
            <person name="Maluk M."/>
            <person name="Batista M."/>
            <person name="Junghare M."/>
            <person name="Carmona M."/>
            <person name="Faoro H."/>
            <person name="Cruz L.M."/>
            <person name="Battistoni F."/>
            <person name="De Souza E."/>
            <person name="Pedrosa F."/>
            <person name="Chen W.-M."/>
            <person name="Poole P.S."/>
            <person name="Dixon R.A."/>
            <person name="James E.K."/>
        </authorList>
    </citation>
    <scope>NUCLEOTIDE SEQUENCE</scope>
    <source>
        <strain evidence="3">LuFRes1</strain>
    </source>
</reference>
<dbReference type="EMBL" id="WTVG01000120">
    <property type="protein sequence ID" value="NMG27018.1"/>
    <property type="molecule type" value="Genomic_DNA"/>
</dbReference>